<dbReference type="Pfam" id="PF02350">
    <property type="entry name" value="Epimerase_2"/>
    <property type="match status" value="1"/>
</dbReference>
<protein>
    <submittedName>
        <fullName evidence="2">UDP-N-acetylglucosamine 2-epimerase</fullName>
        <ecNumber evidence="2">5.1.3.14</ecNumber>
    </submittedName>
</protein>
<dbReference type="NCBIfam" id="TIGR00236">
    <property type="entry name" value="wecB"/>
    <property type="match status" value="1"/>
</dbReference>
<dbReference type="GO" id="GO:0008761">
    <property type="term" value="F:UDP-N-acetylglucosamine 2-epimerase activity"/>
    <property type="evidence" value="ECO:0007669"/>
    <property type="project" value="UniProtKB-EC"/>
</dbReference>
<proteinExistence type="predicted"/>
<evidence type="ECO:0000313" key="2">
    <source>
        <dbReference type="EMBL" id="CEG12289.1"/>
    </source>
</evidence>
<keyword evidence="2" id="KW-0413">Isomerase</keyword>
<organism evidence="2">
    <name type="scientific">groundwater metagenome</name>
    <dbReference type="NCBI Taxonomy" id="717931"/>
    <lineage>
        <taxon>unclassified sequences</taxon>
        <taxon>metagenomes</taxon>
        <taxon>ecological metagenomes</taxon>
    </lineage>
</organism>
<gene>
    <name evidence="2" type="primary">wecB</name>
    <name evidence="2" type="ORF">MSIBF_A210002</name>
</gene>
<dbReference type="InterPro" id="IPR003331">
    <property type="entry name" value="UDP_GlcNAc_Epimerase_2_dom"/>
</dbReference>
<dbReference type="PANTHER" id="PTHR43174:SF1">
    <property type="entry name" value="UDP-N-ACETYLGLUCOSAMINE 2-EPIMERASE"/>
    <property type="match status" value="1"/>
</dbReference>
<feature type="domain" description="UDP-N-acetylglucosamine 2-epimerase" evidence="1">
    <location>
        <begin position="26"/>
        <end position="364"/>
    </location>
</feature>
<dbReference type="Gene3D" id="3.40.50.2000">
    <property type="entry name" value="Glycogen Phosphorylase B"/>
    <property type="match status" value="2"/>
</dbReference>
<sequence length="373" mass="42348">MKDKIKISIIVGTRPNLIKISPLLRRIKNDEDVEMQFIDTGQHYDYELDEIFINELNLPKPIFLNVGSGTPGKQTGNAIIRIEDEIIKFQPCIIVVIGDTNSTLAGALTASKLHIPVAHIEAGLRSFDMKMPEEINRIVVDHISDILFAPTENSVKNLKHEGIIDEKIFFTWDMSVDVCLENYEIAKNSDILKRLNINNKDFVLVTLHRQENADIKENLCSILDALLEIAKTYCVVFPIHPRTLKNLKAFGIFDIYSKNIDFINPVGYLDFLKLLASASCVVTDSGGVQKEALIIKTPCVTTRTTTEWIETINLGANVIVGTDKEKIIDEVLKRSSKEFHKFMEKIENPYGDGKTSERILKYIKAYFEKNQKY</sequence>
<dbReference type="PANTHER" id="PTHR43174">
    <property type="entry name" value="UDP-N-ACETYLGLUCOSAMINE 2-EPIMERASE"/>
    <property type="match status" value="1"/>
</dbReference>
<name>A0A098E9U2_9ZZZZ</name>
<reference evidence="2" key="1">
    <citation type="submission" date="2014-09" db="EMBL/GenBank/DDBJ databases">
        <authorList>
            <person name="Probst J Alexander"/>
        </authorList>
    </citation>
    <scope>NUCLEOTIDE SEQUENCE</scope>
</reference>
<dbReference type="EC" id="5.1.3.14" evidence="2"/>
<dbReference type="InterPro" id="IPR029767">
    <property type="entry name" value="WecB-like"/>
</dbReference>
<evidence type="ECO:0000259" key="1">
    <source>
        <dbReference type="Pfam" id="PF02350"/>
    </source>
</evidence>
<dbReference type="SUPFAM" id="SSF53756">
    <property type="entry name" value="UDP-Glycosyltransferase/glycogen phosphorylase"/>
    <property type="match status" value="1"/>
</dbReference>
<dbReference type="CDD" id="cd03786">
    <property type="entry name" value="GTB_UDP-GlcNAc_2-Epimerase"/>
    <property type="match status" value="1"/>
</dbReference>
<dbReference type="AlphaFoldDB" id="A0A098E9U2"/>
<dbReference type="EMBL" id="CCXY01000124">
    <property type="protein sequence ID" value="CEG12289.1"/>
    <property type="molecule type" value="Genomic_DNA"/>
</dbReference>
<accession>A0A098E9U2</accession>